<evidence type="ECO:0000256" key="3">
    <source>
        <dbReference type="SAM" id="MobiDB-lite"/>
    </source>
</evidence>
<dbReference type="PANTHER" id="PTHR46652">
    <property type="entry name" value="LEUCINE-RICH REPEAT AND IQ DOMAIN-CONTAINING PROTEIN 1-RELATED"/>
    <property type="match status" value="1"/>
</dbReference>
<dbReference type="Pfam" id="PF00560">
    <property type="entry name" value="LRR_1"/>
    <property type="match status" value="1"/>
</dbReference>
<feature type="compositionally biased region" description="Basic and acidic residues" evidence="3">
    <location>
        <begin position="304"/>
        <end position="314"/>
    </location>
</feature>
<accession>A0AAW1XU09</accession>
<evidence type="ECO:0008006" key="6">
    <source>
        <dbReference type="Google" id="ProtNLM"/>
    </source>
</evidence>
<evidence type="ECO:0000313" key="5">
    <source>
        <dbReference type="Proteomes" id="UP001457282"/>
    </source>
</evidence>
<dbReference type="SUPFAM" id="SSF52058">
    <property type="entry name" value="L domain-like"/>
    <property type="match status" value="1"/>
</dbReference>
<dbReference type="Proteomes" id="UP001457282">
    <property type="component" value="Unassembled WGS sequence"/>
</dbReference>
<name>A0AAW1XU09_RUBAR</name>
<protein>
    <recommendedName>
        <fullName evidence="6">Protein phosphatase 1 regulatory subunit 7</fullName>
    </recommendedName>
</protein>
<dbReference type="PROSITE" id="PS51450">
    <property type="entry name" value="LRR"/>
    <property type="match status" value="5"/>
</dbReference>
<proteinExistence type="predicted"/>
<keyword evidence="2" id="KW-0677">Repeat</keyword>
<evidence type="ECO:0000256" key="2">
    <source>
        <dbReference type="ARBA" id="ARBA00022737"/>
    </source>
</evidence>
<dbReference type="EMBL" id="JBEDUW010000003">
    <property type="protein sequence ID" value="KAK9939017.1"/>
    <property type="molecule type" value="Genomic_DNA"/>
</dbReference>
<feature type="region of interest" description="Disordered" evidence="3">
    <location>
        <begin position="288"/>
        <end position="331"/>
    </location>
</feature>
<dbReference type="AlphaFoldDB" id="A0AAW1XU09"/>
<gene>
    <name evidence="4" type="ORF">M0R45_015726</name>
</gene>
<evidence type="ECO:0000256" key="1">
    <source>
        <dbReference type="ARBA" id="ARBA00022614"/>
    </source>
</evidence>
<keyword evidence="5" id="KW-1185">Reference proteome</keyword>
<dbReference type="PANTHER" id="PTHR46652:SF7">
    <property type="entry name" value="LEUCINE-RICH REPEAT AND IQ DOMAIN-CONTAINING PROTEIN 1"/>
    <property type="match status" value="1"/>
</dbReference>
<reference evidence="4 5" key="1">
    <citation type="journal article" date="2023" name="G3 (Bethesda)">
        <title>A chromosome-length genome assembly and annotation of blackberry (Rubus argutus, cv. 'Hillquist').</title>
        <authorList>
            <person name="Bruna T."/>
            <person name="Aryal R."/>
            <person name="Dudchenko O."/>
            <person name="Sargent D.J."/>
            <person name="Mead D."/>
            <person name="Buti M."/>
            <person name="Cavallini A."/>
            <person name="Hytonen T."/>
            <person name="Andres J."/>
            <person name="Pham M."/>
            <person name="Weisz D."/>
            <person name="Mascagni F."/>
            <person name="Usai G."/>
            <person name="Natali L."/>
            <person name="Bassil N."/>
            <person name="Fernandez G.E."/>
            <person name="Lomsadze A."/>
            <person name="Armour M."/>
            <person name="Olukolu B."/>
            <person name="Poorten T."/>
            <person name="Britton C."/>
            <person name="Davik J."/>
            <person name="Ashrafi H."/>
            <person name="Aiden E.L."/>
            <person name="Borodovsky M."/>
            <person name="Worthington M."/>
        </authorList>
    </citation>
    <scope>NUCLEOTIDE SEQUENCE [LARGE SCALE GENOMIC DNA]</scope>
    <source>
        <strain evidence="4">PI 553951</strain>
    </source>
</reference>
<comment type="caution">
    <text evidence="4">The sequence shown here is derived from an EMBL/GenBank/DDBJ whole genome shotgun (WGS) entry which is preliminary data.</text>
</comment>
<dbReference type="InterPro" id="IPR001611">
    <property type="entry name" value="Leu-rich_rpt"/>
</dbReference>
<evidence type="ECO:0000313" key="4">
    <source>
        <dbReference type="EMBL" id="KAK9939017.1"/>
    </source>
</evidence>
<dbReference type="InterPro" id="IPR050836">
    <property type="entry name" value="SDS22/Internalin_LRR"/>
</dbReference>
<organism evidence="4 5">
    <name type="scientific">Rubus argutus</name>
    <name type="common">Southern blackberry</name>
    <dbReference type="NCBI Taxonomy" id="59490"/>
    <lineage>
        <taxon>Eukaryota</taxon>
        <taxon>Viridiplantae</taxon>
        <taxon>Streptophyta</taxon>
        <taxon>Embryophyta</taxon>
        <taxon>Tracheophyta</taxon>
        <taxon>Spermatophyta</taxon>
        <taxon>Magnoliopsida</taxon>
        <taxon>eudicotyledons</taxon>
        <taxon>Gunneridae</taxon>
        <taxon>Pentapetalae</taxon>
        <taxon>rosids</taxon>
        <taxon>fabids</taxon>
        <taxon>Rosales</taxon>
        <taxon>Rosaceae</taxon>
        <taxon>Rosoideae</taxon>
        <taxon>Rosoideae incertae sedis</taxon>
        <taxon>Rubus</taxon>
    </lineage>
</organism>
<keyword evidence="1" id="KW-0433">Leucine-rich repeat</keyword>
<dbReference type="SMART" id="SM00365">
    <property type="entry name" value="LRR_SD22"/>
    <property type="match status" value="5"/>
</dbReference>
<sequence length="434" mass="48503">MNRLSLDQLLKDNNTRDPNSITSLVLTHRALSDVSCLSQLNNLERLDLSSNMLTSLEGLKSCVNLKWLSVKENKLESLKGIEGLSKLTVLNAGKNKLTVMDEVKSIVSLCALILHDNEITSICRLEQMKELNTLVLSNNPIRDIGDSLMKVKSIKKLSLSHCQLQTIQSSLKSCVELKELRLAHNDIKGLPAELAFNKRLQILDLGNNVITRWSDLKVLDSLVNLKNLNLQGNPIAEKDKLAKKIKKMLPNLHVFNARPVDKYTKNEKGTRVDAVDDSSLYIAVKQETQKEEQKANENVSDQELLVHGDEERNSIKKKKRHHVPNEDFSNLEDATNLEESKRKKLKKKGKQQSELDIIDDADTPFLELFSDDKMVEAEDGGKNKVNDKVSQDTNLLGGLVTFTSTKAKKRITGSTLPLPVDEIGVGGPSTWGDD</sequence>
<dbReference type="InterPro" id="IPR032675">
    <property type="entry name" value="LRR_dom_sf"/>
</dbReference>
<dbReference type="Gene3D" id="3.80.10.10">
    <property type="entry name" value="Ribonuclease Inhibitor"/>
    <property type="match status" value="2"/>
</dbReference>
<dbReference type="Pfam" id="PF13855">
    <property type="entry name" value="LRR_8"/>
    <property type="match status" value="1"/>
</dbReference>